<dbReference type="AlphaFoldDB" id="J9BX35"/>
<evidence type="ECO:0000313" key="1">
    <source>
        <dbReference type="EMBL" id="EJW92095.1"/>
    </source>
</evidence>
<gene>
    <name evidence="1" type="ORF">EVA_19791</name>
</gene>
<comment type="caution">
    <text evidence="1">The sequence shown here is derived from an EMBL/GenBank/DDBJ whole genome shotgun (WGS) entry which is preliminary data.</text>
</comment>
<organism evidence="1">
    <name type="scientific">gut metagenome</name>
    <dbReference type="NCBI Taxonomy" id="749906"/>
    <lineage>
        <taxon>unclassified sequences</taxon>
        <taxon>metagenomes</taxon>
        <taxon>organismal metagenomes</taxon>
    </lineage>
</organism>
<protein>
    <submittedName>
        <fullName evidence="1">Uncharacterized protein</fullName>
    </submittedName>
</protein>
<sequence>MMCPYNAYSDFLMIAGYHPYQTSIKSSTKRFKETAAASDKI</sequence>
<proteinExistence type="predicted"/>
<dbReference type="EMBL" id="AMCI01007758">
    <property type="protein sequence ID" value="EJW92095.1"/>
    <property type="molecule type" value="Genomic_DNA"/>
</dbReference>
<feature type="non-terminal residue" evidence="1">
    <location>
        <position position="41"/>
    </location>
</feature>
<name>J9BX35_9ZZZZ</name>
<accession>J9BX35</accession>
<reference evidence="1" key="1">
    <citation type="journal article" date="2012" name="PLoS ONE">
        <title>Gene sets for utilization of primary and secondary nutrition supplies in the distal gut of endangered iberian lynx.</title>
        <authorList>
            <person name="Alcaide M."/>
            <person name="Messina E."/>
            <person name="Richter M."/>
            <person name="Bargiela R."/>
            <person name="Peplies J."/>
            <person name="Huws S.A."/>
            <person name="Newbold C.J."/>
            <person name="Golyshin P.N."/>
            <person name="Simon M.A."/>
            <person name="Lopez G."/>
            <person name="Yakimov M.M."/>
            <person name="Ferrer M."/>
        </authorList>
    </citation>
    <scope>NUCLEOTIDE SEQUENCE</scope>
</reference>